<dbReference type="AlphaFoldDB" id="A0A0P9DUN7"/>
<accession>A0A0P9DUN7</accession>
<reference evidence="1 2" key="1">
    <citation type="submission" date="2015-09" db="EMBL/GenBank/DDBJ databases">
        <title>Draft genome sequence of Kouleothrix aurantiaca JCM 19913.</title>
        <authorList>
            <person name="Hemp J."/>
        </authorList>
    </citation>
    <scope>NUCLEOTIDE SEQUENCE [LARGE SCALE GENOMIC DNA]</scope>
    <source>
        <strain evidence="1 2">COM-B</strain>
    </source>
</reference>
<evidence type="ECO:0000313" key="1">
    <source>
        <dbReference type="EMBL" id="KPV53808.1"/>
    </source>
</evidence>
<sequence>MSRSRAHKEPEVKWAVTDQVLGGLTVGRVIDLHHFLRMTSNREVLELPLAAYKPPTEKDPFWVVQQSGGEIWRLQWRGRALGFLFEIWWGYEWRKRTRPPQWVRELGWSIEYGKRKRWEDGVEVAEPPALPAPNDEEQLTLF</sequence>
<proteinExistence type="predicted"/>
<keyword evidence="2" id="KW-1185">Reference proteome</keyword>
<dbReference type="EMBL" id="LJCR01000174">
    <property type="protein sequence ID" value="KPV53808.1"/>
    <property type="molecule type" value="Genomic_DNA"/>
</dbReference>
<protein>
    <submittedName>
        <fullName evidence="1">Uncharacterized protein</fullName>
    </submittedName>
</protein>
<dbReference type="Proteomes" id="UP000050509">
    <property type="component" value="Unassembled WGS sequence"/>
</dbReference>
<organism evidence="1 2">
    <name type="scientific">Kouleothrix aurantiaca</name>
    <dbReference type="NCBI Taxonomy" id="186479"/>
    <lineage>
        <taxon>Bacteria</taxon>
        <taxon>Bacillati</taxon>
        <taxon>Chloroflexota</taxon>
        <taxon>Chloroflexia</taxon>
        <taxon>Chloroflexales</taxon>
        <taxon>Roseiflexineae</taxon>
        <taxon>Roseiflexaceae</taxon>
        <taxon>Kouleothrix</taxon>
    </lineage>
</organism>
<name>A0A0P9DUN7_9CHLR</name>
<evidence type="ECO:0000313" key="2">
    <source>
        <dbReference type="Proteomes" id="UP000050509"/>
    </source>
</evidence>
<comment type="caution">
    <text evidence="1">The sequence shown here is derived from an EMBL/GenBank/DDBJ whole genome shotgun (WGS) entry which is preliminary data.</text>
</comment>
<gene>
    <name evidence="1" type="ORF">SE17_07450</name>
</gene>